<dbReference type="Proteomes" id="UP000037460">
    <property type="component" value="Unassembled WGS sequence"/>
</dbReference>
<name>A0A0M0LRY4_9EUKA</name>
<dbReference type="PANTHER" id="PTHR21439:SF0">
    <property type="entry name" value="PROTEIN OSCP1"/>
    <property type="match status" value="1"/>
</dbReference>
<dbReference type="GO" id="GO:0005886">
    <property type="term" value="C:plasma membrane"/>
    <property type="evidence" value="ECO:0007669"/>
    <property type="project" value="TreeGrafter"/>
</dbReference>
<accession>A0A0M0LRY4</accession>
<organism evidence="2 3">
    <name type="scientific">Chrysochromulina tobinii</name>
    <dbReference type="NCBI Taxonomy" id="1460289"/>
    <lineage>
        <taxon>Eukaryota</taxon>
        <taxon>Haptista</taxon>
        <taxon>Haptophyta</taxon>
        <taxon>Prymnesiophyceae</taxon>
        <taxon>Prymnesiales</taxon>
        <taxon>Chrysochromulinaceae</taxon>
        <taxon>Chrysochromulina</taxon>
    </lineage>
</organism>
<dbReference type="InterPro" id="IPR019332">
    <property type="entry name" value="OSCP1"/>
</dbReference>
<sequence>MVSLHCMPMIIINMGGEMVYILAQRLQAQSVPIDKSKRVLQDVIRTMYNPKFISELFRPQDIYAMSSVRQVFDRLAHSSIMRLNETSMDKLFDLMTMGFKYQLLASSYPQELMHITLNHLYQLRAKVEDAPTVSALVDDVIRLVNEKYAVMPPLQFASLKQTLCRFFSDKRVKVSLFLQDGLQKNDGAITLQYSGPLPPGVELPGQITRYGDSLVVLRVDSYSFPAVETIDGRKGPGVGVKKAVLDSVAAEKAILSAAAAKVSKSDLNLLADLLGVGSQQVGGASGAPDFKLNLFPDTSMSAGSGGRSGVTVTKRSEMIVLDGDVRGHNRSLREIMDDLKVGDEGATEEEDDLLGLMDAAGKD</sequence>
<comment type="caution">
    <text evidence="2">The sequence shown here is derived from an EMBL/GenBank/DDBJ whole genome shotgun (WGS) entry which is preliminary data.</text>
</comment>
<dbReference type="OrthoDB" id="2157380at2759"/>
<dbReference type="PANTHER" id="PTHR21439">
    <property type="entry name" value="OXIDORED-NITRO DOMAIN-CONTAINING PROTEIN"/>
    <property type="match status" value="1"/>
</dbReference>
<protein>
    <submittedName>
        <fullName evidence="2">Protein oscp1</fullName>
    </submittedName>
</protein>
<evidence type="ECO:0000256" key="1">
    <source>
        <dbReference type="SAM" id="MobiDB-lite"/>
    </source>
</evidence>
<proteinExistence type="predicted"/>
<evidence type="ECO:0000313" key="3">
    <source>
        <dbReference type="Proteomes" id="UP000037460"/>
    </source>
</evidence>
<evidence type="ECO:0000313" key="2">
    <source>
        <dbReference type="EMBL" id="KOO53815.1"/>
    </source>
</evidence>
<gene>
    <name evidence="2" type="ORF">Ctob_016004</name>
</gene>
<reference evidence="3" key="1">
    <citation type="journal article" date="2015" name="PLoS Genet.">
        <title>Genome Sequence and Transcriptome Analyses of Chrysochromulina tobin: Metabolic Tools for Enhanced Algal Fitness in the Prominent Order Prymnesiales (Haptophyceae).</title>
        <authorList>
            <person name="Hovde B.T."/>
            <person name="Deodato C.R."/>
            <person name="Hunsperger H.M."/>
            <person name="Ryken S.A."/>
            <person name="Yost W."/>
            <person name="Jha R.K."/>
            <person name="Patterson J."/>
            <person name="Monnat R.J. Jr."/>
            <person name="Barlow S.B."/>
            <person name="Starkenburg S.R."/>
            <person name="Cattolico R.A."/>
        </authorList>
    </citation>
    <scope>NUCLEOTIDE SEQUENCE</scope>
    <source>
        <strain evidence="3">CCMP291</strain>
    </source>
</reference>
<keyword evidence="3" id="KW-1185">Reference proteome</keyword>
<dbReference type="Pfam" id="PF10188">
    <property type="entry name" value="Oscp1"/>
    <property type="match status" value="1"/>
</dbReference>
<dbReference type="AlphaFoldDB" id="A0A0M0LRY4"/>
<feature type="region of interest" description="Disordered" evidence="1">
    <location>
        <begin position="343"/>
        <end position="363"/>
    </location>
</feature>
<dbReference type="EMBL" id="JWZX01000048">
    <property type="protein sequence ID" value="KOO53815.1"/>
    <property type="molecule type" value="Genomic_DNA"/>
</dbReference>
<dbReference type="GO" id="GO:0005737">
    <property type="term" value="C:cytoplasm"/>
    <property type="evidence" value="ECO:0007669"/>
    <property type="project" value="TreeGrafter"/>
</dbReference>